<sequence length="149" mass="16642">MNYDNDSPSGPPSKRHKKHKKKHKHRRDTEQEEPLTPQKSSIKLKLKLGKETMGTKNVTPVVQAVAAETATEGRLVKKTDASDDEISDEEKWLDALEKGNLKSYGDIGKKDPSLLTARQKALLHGTQDGLLELPSGKHYSLQPTNLKCY</sequence>
<reference evidence="2 3" key="1">
    <citation type="journal article" date="2021" name="Elife">
        <title>Chloroplast acquisition without the gene transfer in kleptoplastic sea slugs, Plakobranchus ocellatus.</title>
        <authorList>
            <person name="Maeda T."/>
            <person name="Takahashi S."/>
            <person name="Yoshida T."/>
            <person name="Shimamura S."/>
            <person name="Takaki Y."/>
            <person name="Nagai Y."/>
            <person name="Toyoda A."/>
            <person name="Suzuki Y."/>
            <person name="Arimoto A."/>
            <person name="Ishii H."/>
            <person name="Satoh N."/>
            <person name="Nishiyama T."/>
            <person name="Hasebe M."/>
            <person name="Maruyama T."/>
            <person name="Minagawa J."/>
            <person name="Obokata J."/>
            <person name="Shigenobu S."/>
        </authorList>
    </citation>
    <scope>NUCLEOTIDE SEQUENCE [LARGE SCALE GENOMIC DNA]</scope>
</reference>
<dbReference type="AlphaFoldDB" id="A0AAV4DAS6"/>
<evidence type="ECO:0000313" key="3">
    <source>
        <dbReference type="Proteomes" id="UP000735302"/>
    </source>
</evidence>
<protein>
    <submittedName>
        <fullName evidence="2">Ino80 complex subunit b-like</fullName>
    </submittedName>
</protein>
<proteinExistence type="predicted"/>
<feature type="region of interest" description="Disordered" evidence="1">
    <location>
        <begin position="1"/>
        <end position="43"/>
    </location>
</feature>
<name>A0AAV4DAS6_9GAST</name>
<organism evidence="2 3">
    <name type="scientific">Plakobranchus ocellatus</name>
    <dbReference type="NCBI Taxonomy" id="259542"/>
    <lineage>
        <taxon>Eukaryota</taxon>
        <taxon>Metazoa</taxon>
        <taxon>Spiralia</taxon>
        <taxon>Lophotrochozoa</taxon>
        <taxon>Mollusca</taxon>
        <taxon>Gastropoda</taxon>
        <taxon>Heterobranchia</taxon>
        <taxon>Euthyneura</taxon>
        <taxon>Panpulmonata</taxon>
        <taxon>Sacoglossa</taxon>
        <taxon>Placobranchoidea</taxon>
        <taxon>Plakobranchidae</taxon>
        <taxon>Plakobranchus</taxon>
    </lineage>
</organism>
<feature type="compositionally biased region" description="Basic residues" evidence="1">
    <location>
        <begin position="13"/>
        <end position="26"/>
    </location>
</feature>
<gene>
    <name evidence="2" type="ORF">PoB_006767100</name>
</gene>
<dbReference type="Proteomes" id="UP000735302">
    <property type="component" value="Unassembled WGS sequence"/>
</dbReference>
<accession>A0AAV4DAS6</accession>
<evidence type="ECO:0000313" key="2">
    <source>
        <dbReference type="EMBL" id="GFO41166.1"/>
    </source>
</evidence>
<evidence type="ECO:0000256" key="1">
    <source>
        <dbReference type="SAM" id="MobiDB-lite"/>
    </source>
</evidence>
<comment type="caution">
    <text evidence="2">The sequence shown here is derived from an EMBL/GenBank/DDBJ whole genome shotgun (WGS) entry which is preliminary data.</text>
</comment>
<dbReference type="EMBL" id="BLXT01007673">
    <property type="protein sequence ID" value="GFO41166.1"/>
    <property type="molecule type" value="Genomic_DNA"/>
</dbReference>
<keyword evidence="3" id="KW-1185">Reference proteome</keyword>